<gene>
    <name evidence="5" type="ORF">GTA08_BOTSDO12653</name>
</gene>
<dbReference type="SUPFAM" id="SSF56112">
    <property type="entry name" value="Protein kinase-like (PK-like)"/>
    <property type="match status" value="1"/>
</dbReference>
<evidence type="ECO:0000256" key="2">
    <source>
        <dbReference type="ARBA" id="ARBA00022741"/>
    </source>
</evidence>
<keyword evidence="6" id="KW-1185">Reference proteome</keyword>
<dbReference type="AlphaFoldDB" id="A0A8H4J2Z3"/>
<accession>A0A8H4J2Z3</accession>
<evidence type="ECO:0000256" key="1">
    <source>
        <dbReference type="ARBA" id="ARBA00022527"/>
    </source>
</evidence>
<reference evidence="5" key="1">
    <citation type="submission" date="2020-04" db="EMBL/GenBank/DDBJ databases">
        <title>Genome Assembly and Annotation of Botryosphaeria dothidea sdau 11-99, a Latent Pathogen of Apple Fruit Ring Rot in China.</title>
        <authorList>
            <person name="Yu C."/>
            <person name="Diao Y."/>
            <person name="Lu Q."/>
            <person name="Zhao J."/>
            <person name="Cui S."/>
            <person name="Peng C."/>
            <person name="He B."/>
            <person name="Liu H."/>
        </authorList>
    </citation>
    <scope>NUCLEOTIDE SEQUENCE [LARGE SCALE GENOMIC DNA]</scope>
    <source>
        <strain evidence="5">Sdau11-99</strain>
    </source>
</reference>
<dbReference type="CDD" id="cd00180">
    <property type="entry name" value="PKc"/>
    <property type="match status" value="1"/>
</dbReference>
<proteinExistence type="predicted"/>
<dbReference type="SMART" id="SM00220">
    <property type="entry name" value="S_TKc"/>
    <property type="match status" value="1"/>
</dbReference>
<evidence type="ECO:0000313" key="6">
    <source>
        <dbReference type="Proteomes" id="UP000572817"/>
    </source>
</evidence>
<comment type="caution">
    <text evidence="5">The sequence shown here is derived from an EMBL/GenBank/DDBJ whole genome shotgun (WGS) entry which is preliminary data.</text>
</comment>
<dbReference type="PROSITE" id="PS50011">
    <property type="entry name" value="PROTEIN_KINASE_DOM"/>
    <property type="match status" value="1"/>
</dbReference>
<organism evidence="5 6">
    <name type="scientific">Botryosphaeria dothidea</name>
    <dbReference type="NCBI Taxonomy" id="55169"/>
    <lineage>
        <taxon>Eukaryota</taxon>
        <taxon>Fungi</taxon>
        <taxon>Dikarya</taxon>
        <taxon>Ascomycota</taxon>
        <taxon>Pezizomycotina</taxon>
        <taxon>Dothideomycetes</taxon>
        <taxon>Dothideomycetes incertae sedis</taxon>
        <taxon>Botryosphaeriales</taxon>
        <taxon>Botryosphaeriaceae</taxon>
        <taxon>Botryosphaeria</taxon>
    </lineage>
</organism>
<keyword evidence="1" id="KW-0723">Serine/threonine-protein kinase</keyword>
<dbReference type="EMBL" id="WWBZ02000008">
    <property type="protein sequence ID" value="KAF4311759.1"/>
    <property type="molecule type" value="Genomic_DNA"/>
</dbReference>
<dbReference type="OrthoDB" id="5979581at2759"/>
<dbReference type="Proteomes" id="UP000572817">
    <property type="component" value="Unassembled WGS sequence"/>
</dbReference>
<evidence type="ECO:0000313" key="5">
    <source>
        <dbReference type="EMBL" id="KAF4311759.1"/>
    </source>
</evidence>
<sequence length="252" mass="27616">MFLGYLLQTIFLKFPLVSLSARHKSTSRLNSDSFPSSFPLVPAPPPKLLFLASSATPVAASSLTPTPLSAPYRQGGYDIYPAKAGGTYGTVSYGINTSTGDSVAVKRIRRTAKNFGVIENEIEILQLLRHPNICYLENVHYPSGKRSPTSFQPGECDEIILFTRPVAQTTLFNYIGAPLEAAHFKPILQQSLSALAHLHSQNIMRRDIKPGNMTITIYQSIKVCIIDVGSGLIGTTSIDHMVGTIHTWLRRS</sequence>
<feature type="domain" description="Protein kinase" evidence="4">
    <location>
        <begin position="77"/>
        <end position="252"/>
    </location>
</feature>
<keyword evidence="1" id="KW-0808">Transferase</keyword>
<dbReference type="InterPro" id="IPR011009">
    <property type="entry name" value="Kinase-like_dom_sf"/>
</dbReference>
<evidence type="ECO:0000259" key="4">
    <source>
        <dbReference type="PROSITE" id="PS50011"/>
    </source>
</evidence>
<dbReference type="InterPro" id="IPR050117">
    <property type="entry name" value="MAPK"/>
</dbReference>
<keyword evidence="2" id="KW-0547">Nucleotide-binding</keyword>
<dbReference type="PANTHER" id="PTHR24055">
    <property type="entry name" value="MITOGEN-ACTIVATED PROTEIN KINASE"/>
    <property type="match status" value="1"/>
</dbReference>
<dbReference type="GO" id="GO:0004674">
    <property type="term" value="F:protein serine/threonine kinase activity"/>
    <property type="evidence" value="ECO:0007669"/>
    <property type="project" value="UniProtKB-KW"/>
</dbReference>
<keyword evidence="3" id="KW-0067">ATP-binding</keyword>
<dbReference type="Pfam" id="PF00069">
    <property type="entry name" value="Pkinase"/>
    <property type="match status" value="1"/>
</dbReference>
<dbReference type="InterPro" id="IPR000719">
    <property type="entry name" value="Prot_kinase_dom"/>
</dbReference>
<keyword evidence="1" id="KW-0418">Kinase</keyword>
<dbReference type="GO" id="GO:0005524">
    <property type="term" value="F:ATP binding"/>
    <property type="evidence" value="ECO:0007669"/>
    <property type="project" value="UniProtKB-KW"/>
</dbReference>
<dbReference type="Gene3D" id="1.10.510.10">
    <property type="entry name" value="Transferase(Phosphotransferase) domain 1"/>
    <property type="match status" value="1"/>
</dbReference>
<protein>
    <recommendedName>
        <fullName evidence="4">Protein kinase domain-containing protein</fullName>
    </recommendedName>
</protein>
<name>A0A8H4J2Z3_9PEZI</name>
<evidence type="ECO:0000256" key="3">
    <source>
        <dbReference type="ARBA" id="ARBA00022840"/>
    </source>
</evidence>